<feature type="binding site" evidence="13">
    <location>
        <position position="64"/>
    </location>
    <ligand>
        <name>ATP</name>
        <dbReference type="ChEBI" id="CHEBI:30616"/>
    </ligand>
</feature>
<keyword evidence="5 12" id="KW-0963">Cytoplasm</keyword>
<keyword evidence="8 12" id="KW-0548">Nucleotidyltransferase</keyword>
<keyword evidence="6 12" id="KW-0808">Transferase</keyword>
<organism evidence="15">
    <name type="scientific">Fervidicoccus fontis</name>
    <dbReference type="NCBI Taxonomy" id="683846"/>
    <lineage>
        <taxon>Archaea</taxon>
        <taxon>Thermoproteota</taxon>
        <taxon>Thermoprotei</taxon>
        <taxon>Fervidicoccales</taxon>
        <taxon>Fervidicoccaceae</taxon>
        <taxon>Fervidicoccus</taxon>
    </lineage>
</organism>
<dbReference type="GO" id="GO:0005737">
    <property type="term" value="C:cytoplasm"/>
    <property type="evidence" value="ECO:0007669"/>
    <property type="project" value="UniProtKB-SubCell"/>
</dbReference>
<evidence type="ECO:0000313" key="15">
    <source>
        <dbReference type="EMBL" id="HDS10576.1"/>
    </source>
</evidence>
<protein>
    <recommendedName>
        <fullName evidence="4 12">Threonylcarbamoyl-AMP synthase</fullName>
        <shortName evidence="12">TC-AMP synthase</shortName>
        <ecNumber evidence="3 12">2.7.7.87</ecNumber>
    </recommendedName>
    <alternativeName>
        <fullName evidence="12">L-threonylcarbamoyladenylate synthase</fullName>
    </alternativeName>
</protein>
<comment type="function">
    <text evidence="12">Required for the formation of a threonylcarbamoyl group on adenosine at position 37 (t(6)A37) in tRNAs that read codons beginning with adenine.</text>
</comment>
<feature type="binding site" evidence="13">
    <location>
        <position position="153"/>
    </location>
    <ligand>
        <name>ATP</name>
        <dbReference type="ChEBI" id="CHEBI:30616"/>
    </ligand>
</feature>
<comment type="similarity">
    <text evidence="2 12">Belongs to the SUA5 family.</text>
</comment>
<feature type="binding site" evidence="13">
    <location>
        <position position="119"/>
    </location>
    <ligand>
        <name>ATP</name>
        <dbReference type="ChEBI" id="CHEBI:30616"/>
    </ligand>
</feature>
<dbReference type="PANTHER" id="PTHR17490:SF16">
    <property type="entry name" value="THREONYLCARBAMOYL-AMP SYNTHASE"/>
    <property type="match status" value="1"/>
</dbReference>
<evidence type="ECO:0000256" key="6">
    <source>
        <dbReference type="ARBA" id="ARBA00022679"/>
    </source>
</evidence>
<accession>A0A7C1E8A8</accession>
<dbReference type="GO" id="GO:0061710">
    <property type="term" value="F:L-threonylcarbamoyladenylate synthase"/>
    <property type="evidence" value="ECO:0007669"/>
    <property type="project" value="UniProtKB-EC"/>
</dbReference>
<dbReference type="InterPro" id="IPR017945">
    <property type="entry name" value="DHBP_synth_RibB-like_a/b_dom"/>
</dbReference>
<dbReference type="SUPFAM" id="SSF55821">
    <property type="entry name" value="YrdC/RibB"/>
    <property type="match status" value="1"/>
</dbReference>
<evidence type="ECO:0000256" key="13">
    <source>
        <dbReference type="PIRSR" id="PIRSR004930-1"/>
    </source>
</evidence>
<comment type="subcellular location">
    <subcellularLocation>
        <location evidence="1 12">Cytoplasm</location>
    </subcellularLocation>
</comment>
<feature type="binding site" evidence="13">
    <location>
        <position position="60"/>
    </location>
    <ligand>
        <name>ATP</name>
        <dbReference type="ChEBI" id="CHEBI:30616"/>
    </ligand>
</feature>
<feature type="binding site" evidence="13">
    <location>
        <position position="197"/>
    </location>
    <ligand>
        <name>ATP</name>
        <dbReference type="ChEBI" id="CHEBI:30616"/>
    </ligand>
</feature>
<evidence type="ECO:0000256" key="12">
    <source>
        <dbReference type="PIRNR" id="PIRNR004930"/>
    </source>
</evidence>
<dbReference type="PIRSF" id="PIRSF004930">
    <property type="entry name" value="Tln_factor_SUA5"/>
    <property type="match status" value="1"/>
</dbReference>
<evidence type="ECO:0000256" key="3">
    <source>
        <dbReference type="ARBA" id="ARBA00012584"/>
    </source>
</evidence>
<dbReference type="GO" id="GO:0008033">
    <property type="term" value="P:tRNA processing"/>
    <property type="evidence" value="ECO:0007669"/>
    <property type="project" value="UniProtKB-KW"/>
</dbReference>
<dbReference type="InterPro" id="IPR050156">
    <property type="entry name" value="TC-AMP_synthase_SUA5"/>
</dbReference>
<dbReference type="Gene3D" id="3.90.870.10">
    <property type="entry name" value="DHBP synthase"/>
    <property type="match status" value="1"/>
</dbReference>
<dbReference type="GO" id="GO:0006450">
    <property type="term" value="P:regulation of translational fidelity"/>
    <property type="evidence" value="ECO:0007669"/>
    <property type="project" value="TreeGrafter"/>
</dbReference>
<feature type="binding site" evidence="13">
    <location>
        <position position="145"/>
    </location>
    <ligand>
        <name>ATP</name>
        <dbReference type="ChEBI" id="CHEBI:30616"/>
    </ligand>
</feature>
<dbReference type="EC" id="2.7.7.87" evidence="3 12"/>
<feature type="binding site" evidence="13">
    <location>
        <position position="37"/>
    </location>
    <ligand>
        <name>L-threonine</name>
        <dbReference type="ChEBI" id="CHEBI:57926"/>
    </ligand>
</feature>
<evidence type="ECO:0000256" key="5">
    <source>
        <dbReference type="ARBA" id="ARBA00022490"/>
    </source>
</evidence>
<dbReference type="NCBIfam" id="TIGR00057">
    <property type="entry name" value="L-threonylcarbamoyladenylate synthase"/>
    <property type="match status" value="1"/>
</dbReference>
<dbReference type="AlphaFoldDB" id="A0A7C1E8A8"/>
<feature type="domain" description="YrdC-like" evidence="14">
    <location>
        <begin position="15"/>
        <end position="201"/>
    </location>
</feature>
<comment type="catalytic activity">
    <reaction evidence="11 12">
        <text>L-threonine + hydrogencarbonate + ATP = L-threonylcarbamoyladenylate + diphosphate + H2O</text>
        <dbReference type="Rhea" id="RHEA:36407"/>
        <dbReference type="ChEBI" id="CHEBI:15377"/>
        <dbReference type="ChEBI" id="CHEBI:17544"/>
        <dbReference type="ChEBI" id="CHEBI:30616"/>
        <dbReference type="ChEBI" id="CHEBI:33019"/>
        <dbReference type="ChEBI" id="CHEBI:57926"/>
        <dbReference type="ChEBI" id="CHEBI:73682"/>
        <dbReference type="EC" id="2.7.7.87"/>
    </reaction>
</comment>
<dbReference type="GO" id="GO:0000049">
    <property type="term" value="F:tRNA binding"/>
    <property type="evidence" value="ECO:0007669"/>
    <property type="project" value="TreeGrafter"/>
</dbReference>
<evidence type="ECO:0000256" key="2">
    <source>
        <dbReference type="ARBA" id="ARBA00007663"/>
    </source>
</evidence>
<gene>
    <name evidence="15" type="ORF">ENO04_03005</name>
</gene>
<dbReference type="EMBL" id="DSDY01000098">
    <property type="protein sequence ID" value="HDS10576.1"/>
    <property type="molecule type" value="Genomic_DNA"/>
</dbReference>
<evidence type="ECO:0000256" key="10">
    <source>
        <dbReference type="ARBA" id="ARBA00022840"/>
    </source>
</evidence>
<evidence type="ECO:0000256" key="7">
    <source>
        <dbReference type="ARBA" id="ARBA00022694"/>
    </source>
</evidence>
<dbReference type="Gene3D" id="3.40.50.11030">
    <property type="entry name" value="Threonylcarbamoyl-AMP synthase, C-terminal domain"/>
    <property type="match status" value="1"/>
</dbReference>
<dbReference type="GO" id="GO:0005524">
    <property type="term" value="F:ATP binding"/>
    <property type="evidence" value="ECO:0007669"/>
    <property type="project" value="UniProtKB-UniRule"/>
</dbReference>
<dbReference type="InterPro" id="IPR010923">
    <property type="entry name" value="T(6)A37_SUA5"/>
</dbReference>
<evidence type="ECO:0000256" key="8">
    <source>
        <dbReference type="ARBA" id="ARBA00022695"/>
    </source>
</evidence>
<dbReference type="PROSITE" id="PS51163">
    <property type="entry name" value="YRDC"/>
    <property type="match status" value="1"/>
</dbReference>
<dbReference type="GO" id="GO:0003725">
    <property type="term" value="F:double-stranded RNA binding"/>
    <property type="evidence" value="ECO:0007669"/>
    <property type="project" value="UniProtKB-UniRule"/>
</dbReference>
<evidence type="ECO:0000256" key="9">
    <source>
        <dbReference type="ARBA" id="ARBA00022741"/>
    </source>
</evidence>
<keyword evidence="10 12" id="KW-0067">ATP-binding</keyword>
<dbReference type="PANTHER" id="PTHR17490">
    <property type="entry name" value="SUA5"/>
    <property type="match status" value="1"/>
</dbReference>
<reference evidence="15" key="1">
    <citation type="journal article" date="2020" name="mSystems">
        <title>Genome- and Community-Level Interaction Insights into Carbon Utilization and Element Cycling Functions of Hydrothermarchaeota in Hydrothermal Sediment.</title>
        <authorList>
            <person name="Zhou Z."/>
            <person name="Liu Y."/>
            <person name="Xu W."/>
            <person name="Pan J."/>
            <person name="Luo Z.H."/>
            <person name="Li M."/>
        </authorList>
    </citation>
    <scope>NUCLEOTIDE SEQUENCE [LARGE SCALE GENOMIC DNA]</scope>
    <source>
        <strain evidence="15">SpSt-123</strain>
    </source>
</reference>
<keyword evidence="9 12" id="KW-0547">Nucleotide-binding</keyword>
<feature type="binding site" evidence="13">
    <location>
        <position position="239"/>
    </location>
    <ligand>
        <name>ATP</name>
        <dbReference type="ChEBI" id="CHEBI:30616"/>
    </ligand>
</feature>
<feature type="binding site" evidence="13">
    <location>
        <position position="143"/>
    </location>
    <ligand>
        <name>L-threonine</name>
        <dbReference type="ChEBI" id="CHEBI:57926"/>
    </ligand>
</feature>
<dbReference type="Pfam" id="PF01300">
    <property type="entry name" value="Sua5_yciO_yrdC"/>
    <property type="match status" value="1"/>
</dbReference>
<dbReference type="InterPro" id="IPR038385">
    <property type="entry name" value="Sua5/YwlC_C"/>
</dbReference>
<dbReference type="FunFam" id="3.40.50.11030:FF:000001">
    <property type="entry name" value="Threonylcarbamoyl-AMP synthase"/>
    <property type="match status" value="1"/>
</dbReference>
<evidence type="ECO:0000259" key="14">
    <source>
        <dbReference type="PROSITE" id="PS51163"/>
    </source>
</evidence>
<proteinExistence type="inferred from homology"/>
<name>A0A7C1E8A8_9CREN</name>
<evidence type="ECO:0000256" key="4">
    <source>
        <dbReference type="ARBA" id="ARBA00015492"/>
    </source>
</evidence>
<sequence>MLTRVVKVNPIQPERTLIAEAAEVIVKGGLVAFPTETVYGLGANAFNDDAVRKIFAVKNRPPDNPLIVHISDLEMIHRVALDVPEKAWKLIEKAWPGPLTVILKKRREVPKAVTGGLDTVAVRLPGHPVAIELIETAGTPIAAPSANLSGRPSPITAEHVIKDLWGKIDMIIDGGETFFGVESTVVNVLHDPPVLLRPGPVGVEEIEAIIGEKIVVPEWARGYAEQTVPESPGMKYRHYSPVTPIILVEAYPGNREGMIRKIKEIAKEEKKRRKIVVITSSENNKLYEEEGIRTVVIGSAKNLYEVARNLYRVLREIDELEVDIAISESFDEKGIGLAIMNRLRKASTLILKV</sequence>
<evidence type="ECO:0000256" key="11">
    <source>
        <dbReference type="ARBA" id="ARBA00048366"/>
    </source>
</evidence>
<feature type="binding site" evidence="13">
    <location>
        <position position="69"/>
    </location>
    <ligand>
        <name>L-threonine</name>
        <dbReference type="ChEBI" id="CHEBI:57926"/>
    </ligand>
</feature>
<dbReference type="InterPro" id="IPR006070">
    <property type="entry name" value="Sua5-like_dom"/>
</dbReference>
<dbReference type="FunFam" id="3.90.870.10:FF:000008">
    <property type="entry name" value="Threonylcarbamoyl-AMP synthase"/>
    <property type="match status" value="1"/>
</dbReference>
<comment type="caution">
    <text evidence="15">The sequence shown here is derived from an EMBL/GenBank/DDBJ whole genome shotgun (WGS) entry which is preliminary data.</text>
</comment>
<dbReference type="Pfam" id="PF03481">
    <property type="entry name" value="Sua5_C"/>
    <property type="match status" value="1"/>
</dbReference>
<feature type="binding site" evidence="13">
    <location>
        <position position="123"/>
    </location>
    <ligand>
        <name>L-threonine</name>
        <dbReference type="ChEBI" id="CHEBI:57926"/>
    </ligand>
</feature>
<feature type="binding site" evidence="13">
    <location>
        <position position="183"/>
    </location>
    <ligand>
        <name>L-threonine</name>
        <dbReference type="ChEBI" id="CHEBI:57926"/>
    </ligand>
</feature>
<keyword evidence="7 12" id="KW-0819">tRNA processing</keyword>
<dbReference type="InterPro" id="IPR005145">
    <property type="entry name" value="Sua5_C"/>
</dbReference>
<evidence type="ECO:0000256" key="1">
    <source>
        <dbReference type="ARBA" id="ARBA00004496"/>
    </source>
</evidence>